<protein>
    <submittedName>
        <fullName evidence="2">Uncharacterized protein</fullName>
    </submittedName>
</protein>
<feature type="compositionally biased region" description="Polar residues" evidence="1">
    <location>
        <begin position="58"/>
        <end position="89"/>
    </location>
</feature>
<dbReference type="Proteomes" id="UP000646827">
    <property type="component" value="Unassembled WGS sequence"/>
</dbReference>
<proteinExistence type="predicted"/>
<name>A0A8H7S4Z0_9FUNG</name>
<reference evidence="2 3" key="1">
    <citation type="submission" date="2020-12" db="EMBL/GenBank/DDBJ databases">
        <title>Metabolic potential, ecology and presence of endohyphal bacteria is reflected in genomic diversity of Mucoromycotina.</title>
        <authorList>
            <person name="Muszewska A."/>
            <person name="Okrasinska A."/>
            <person name="Steczkiewicz K."/>
            <person name="Drgas O."/>
            <person name="Orlowska M."/>
            <person name="Perlinska-Lenart U."/>
            <person name="Aleksandrzak-Piekarczyk T."/>
            <person name="Szatraj K."/>
            <person name="Zielenkiewicz U."/>
            <person name="Pilsyk S."/>
            <person name="Malc E."/>
            <person name="Mieczkowski P."/>
            <person name="Kruszewska J.S."/>
            <person name="Biernat P."/>
            <person name="Pawlowska J."/>
        </authorList>
    </citation>
    <scope>NUCLEOTIDE SEQUENCE [LARGE SCALE GENOMIC DNA]</scope>
    <source>
        <strain evidence="2 3">CBS 142.35</strain>
    </source>
</reference>
<evidence type="ECO:0000256" key="1">
    <source>
        <dbReference type="SAM" id="MobiDB-lite"/>
    </source>
</evidence>
<sequence>MATNNPYKKPDNEKKGGLTPVIPGLQPQYDQPLRRPSSSSVSSASHKEDSATTTTTTKPTVSETEQPQPMPFNTQTSPTNSYTPSQQQPQPMPLNKQPFPSDQYTPPAPQQLPVQTNTQQQTNIPPPPSQSASTQASSSQPNILLTQQHTPSEQEQQPPSYASSQQQQQNQPPIITAMHEKDISASPELSSAAQKMKEKLHDRYRLNEEPPTQTFSPRQEHAQQYQDVSAEHLVENPVGDPTLDKLKSGFWKGAGKVQATLGDLSGLEKWQDQGRTNEAWADTAYREAESRHRLGEASWLNGEYNVIMGKLTDALGYVAGDPEMQAKARLRAHEGQQEIERLKR</sequence>
<organism evidence="2 3">
    <name type="scientific">Circinella minor</name>
    <dbReference type="NCBI Taxonomy" id="1195481"/>
    <lineage>
        <taxon>Eukaryota</taxon>
        <taxon>Fungi</taxon>
        <taxon>Fungi incertae sedis</taxon>
        <taxon>Mucoromycota</taxon>
        <taxon>Mucoromycotina</taxon>
        <taxon>Mucoromycetes</taxon>
        <taxon>Mucorales</taxon>
        <taxon>Lichtheimiaceae</taxon>
        <taxon>Circinella</taxon>
    </lineage>
</organism>
<feature type="compositionally biased region" description="Low complexity" evidence="1">
    <location>
        <begin position="130"/>
        <end position="173"/>
    </location>
</feature>
<comment type="caution">
    <text evidence="2">The sequence shown here is derived from an EMBL/GenBank/DDBJ whole genome shotgun (WGS) entry which is preliminary data.</text>
</comment>
<feature type="compositionally biased region" description="Basic and acidic residues" evidence="1">
    <location>
        <begin position="195"/>
        <end position="208"/>
    </location>
</feature>
<accession>A0A8H7S4Z0</accession>
<evidence type="ECO:0000313" key="2">
    <source>
        <dbReference type="EMBL" id="KAG2221626.1"/>
    </source>
</evidence>
<keyword evidence="3" id="KW-1185">Reference proteome</keyword>
<feature type="compositionally biased region" description="Polar residues" evidence="1">
    <location>
        <begin position="210"/>
        <end position="223"/>
    </location>
</feature>
<feature type="region of interest" description="Disordered" evidence="1">
    <location>
        <begin position="1"/>
        <end position="223"/>
    </location>
</feature>
<dbReference type="OrthoDB" id="9999611at2759"/>
<feature type="compositionally biased region" description="Low complexity" evidence="1">
    <location>
        <begin position="111"/>
        <end position="123"/>
    </location>
</feature>
<dbReference type="EMBL" id="JAEPRB010000103">
    <property type="protein sequence ID" value="KAG2221626.1"/>
    <property type="molecule type" value="Genomic_DNA"/>
</dbReference>
<gene>
    <name evidence="2" type="ORF">INT45_001151</name>
</gene>
<dbReference type="AlphaFoldDB" id="A0A8H7S4Z0"/>
<evidence type="ECO:0000313" key="3">
    <source>
        <dbReference type="Proteomes" id="UP000646827"/>
    </source>
</evidence>